<reference evidence="2 3" key="1">
    <citation type="submission" date="2012-08" db="EMBL/GenBank/DDBJ databases">
        <title>Oryza genome evolution.</title>
        <authorList>
            <person name="Wing R.A."/>
        </authorList>
    </citation>
    <scope>NUCLEOTIDE SEQUENCE</scope>
</reference>
<dbReference type="eggNOG" id="ENOG502QTHF">
    <property type="taxonomic scope" value="Eukaryota"/>
</dbReference>
<evidence type="ECO:0000256" key="1">
    <source>
        <dbReference type="SAM" id="MobiDB-lite"/>
    </source>
</evidence>
<dbReference type="EnsemblPlants" id="LPERR02G23310.1">
    <property type="protein sequence ID" value="LPERR02G23310.1"/>
    <property type="gene ID" value="LPERR02G23310"/>
</dbReference>
<evidence type="ECO:0000313" key="3">
    <source>
        <dbReference type="Proteomes" id="UP000032180"/>
    </source>
</evidence>
<organism evidence="2 3">
    <name type="scientific">Leersia perrieri</name>
    <dbReference type="NCBI Taxonomy" id="77586"/>
    <lineage>
        <taxon>Eukaryota</taxon>
        <taxon>Viridiplantae</taxon>
        <taxon>Streptophyta</taxon>
        <taxon>Embryophyta</taxon>
        <taxon>Tracheophyta</taxon>
        <taxon>Spermatophyta</taxon>
        <taxon>Magnoliopsida</taxon>
        <taxon>Liliopsida</taxon>
        <taxon>Poales</taxon>
        <taxon>Poaceae</taxon>
        <taxon>BOP clade</taxon>
        <taxon>Oryzoideae</taxon>
        <taxon>Oryzeae</taxon>
        <taxon>Oryzinae</taxon>
        <taxon>Leersia</taxon>
    </lineage>
</organism>
<dbReference type="PANTHER" id="PTHR46192">
    <property type="entry name" value="BROAD-RANGE ACID PHOSPHATASE DET1"/>
    <property type="match status" value="1"/>
</dbReference>
<proteinExistence type="predicted"/>
<name>A0A0D9VJQ8_9ORYZ</name>
<sequence>MATVLYSNPPGRRNDPNGTAARPAAARVRPHGARVVPAPPPHSTGGAPAAGRPPAVPRLALPRAAQAPSSPDLLRRLSFPHRLASQPSTPTPLATGSANPLSRTPARPAAPHGLTSRVFPMKWFKWTVDQFEHLNNFDNCEFHVMQLGPGGEYSLLVHHTKEELAPAMGALAEDDRRSAVARLYQSPWANECSSFLPTFFDNWNDDEDDGHCVEENGKINNNKLLE</sequence>
<evidence type="ECO:0000313" key="2">
    <source>
        <dbReference type="EnsemblPlants" id="LPERR02G23310.1"/>
    </source>
</evidence>
<accession>A0A0D9VJQ8</accession>
<feature type="region of interest" description="Disordered" evidence="1">
    <location>
        <begin position="1"/>
        <end position="55"/>
    </location>
</feature>
<reference evidence="3" key="2">
    <citation type="submission" date="2013-12" db="EMBL/GenBank/DDBJ databases">
        <authorList>
            <person name="Yu Y."/>
            <person name="Lee S."/>
            <person name="de Baynast K."/>
            <person name="Wissotski M."/>
            <person name="Liu L."/>
            <person name="Talag J."/>
            <person name="Goicoechea J."/>
            <person name="Angelova A."/>
            <person name="Jetty R."/>
            <person name="Kudrna D."/>
            <person name="Golser W."/>
            <person name="Rivera L."/>
            <person name="Zhang J."/>
            <person name="Wing R."/>
        </authorList>
    </citation>
    <scope>NUCLEOTIDE SEQUENCE</scope>
</reference>
<dbReference type="Gramene" id="LPERR02G23310.1">
    <property type="protein sequence ID" value="LPERR02G23310.1"/>
    <property type="gene ID" value="LPERR02G23310"/>
</dbReference>
<feature type="compositionally biased region" description="Polar residues" evidence="1">
    <location>
        <begin position="85"/>
        <end position="102"/>
    </location>
</feature>
<dbReference type="Proteomes" id="UP000032180">
    <property type="component" value="Chromosome 2"/>
</dbReference>
<keyword evidence="3" id="KW-1185">Reference proteome</keyword>
<dbReference type="InterPro" id="IPR052765">
    <property type="entry name" value="PGM-Related"/>
</dbReference>
<feature type="compositionally biased region" description="Low complexity" evidence="1">
    <location>
        <begin position="45"/>
        <end position="55"/>
    </location>
</feature>
<reference evidence="2" key="3">
    <citation type="submission" date="2015-04" db="UniProtKB">
        <authorList>
            <consortium name="EnsemblPlants"/>
        </authorList>
    </citation>
    <scope>IDENTIFICATION</scope>
</reference>
<dbReference type="HOGENOM" id="CLU_1226375_0_0_1"/>
<dbReference type="STRING" id="77586.A0A0D9VJQ8"/>
<feature type="region of interest" description="Disordered" evidence="1">
    <location>
        <begin position="83"/>
        <end position="112"/>
    </location>
</feature>
<dbReference type="AlphaFoldDB" id="A0A0D9VJQ8"/>
<protein>
    <submittedName>
        <fullName evidence="2">Uncharacterized protein</fullName>
    </submittedName>
</protein>